<evidence type="ECO:0000313" key="1">
    <source>
        <dbReference type="EMBL" id="SIS68797.1"/>
    </source>
</evidence>
<dbReference type="AlphaFoldDB" id="A0A1N7L4P9"/>
<organism evidence="1 2">
    <name type="scientific">Insolitispirillum peregrinum</name>
    <dbReference type="NCBI Taxonomy" id="80876"/>
    <lineage>
        <taxon>Bacteria</taxon>
        <taxon>Pseudomonadati</taxon>
        <taxon>Pseudomonadota</taxon>
        <taxon>Alphaproteobacteria</taxon>
        <taxon>Rhodospirillales</taxon>
        <taxon>Novispirillaceae</taxon>
        <taxon>Insolitispirillum</taxon>
    </lineage>
</organism>
<reference evidence="1 2" key="1">
    <citation type="submission" date="2017-01" db="EMBL/GenBank/DDBJ databases">
        <authorList>
            <person name="Mah S.A."/>
            <person name="Swanson W.J."/>
            <person name="Moy G.W."/>
            <person name="Vacquier V.D."/>
        </authorList>
    </citation>
    <scope>NUCLEOTIDE SEQUENCE [LARGE SCALE GENOMIC DNA]</scope>
    <source>
        <strain evidence="1 2">DSM 11589</strain>
    </source>
</reference>
<keyword evidence="2" id="KW-1185">Reference proteome</keyword>
<proteinExistence type="predicted"/>
<protein>
    <submittedName>
        <fullName evidence="1">Uncharacterized protein</fullName>
    </submittedName>
</protein>
<sequence>MWLFMFMPDTMTELCARINRLSRLLPEKAGWGLCGINYGYALIGRIRHVRDPIIRKLPLHPGAFVHTLD</sequence>
<evidence type="ECO:0000313" key="2">
    <source>
        <dbReference type="Proteomes" id="UP000185678"/>
    </source>
</evidence>
<accession>A0A1N7L4P9</accession>
<name>A0A1N7L4P9_9PROT</name>
<gene>
    <name evidence="1" type="ORF">SAMN05421779_103111</name>
</gene>
<dbReference type="Proteomes" id="UP000185678">
    <property type="component" value="Unassembled WGS sequence"/>
</dbReference>
<dbReference type="EMBL" id="FTOA01000003">
    <property type="protein sequence ID" value="SIS68797.1"/>
    <property type="molecule type" value="Genomic_DNA"/>
</dbReference>